<sequence>MTGSGSGSNIWIAAGEGDNERVQTLLANGINVNVADDHGYTALHAAASYDRLATIELLLQHGANVNCTDTDGDTPLFACETVQCAEALLAGGADAAVRNAEGKTAAEAAAEDVDKLAVSEYLRARYPATYDPANVTEPAEEDEEYQRRLEAMLQAADAATSTASVNTDESDVDA</sequence>
<keyword evidence="6" id="KW-1185">Reference proteome</keyword>
<keyword evidence="1" id="KW-0677">Repeat</keyword>
<name>A0A4P9YSW2_9FUNG</name>
<protein>
    <submittedName>
        <fullName evidence="5">Ankyrin repeat-containing domain protein</fullName>
    </submittedName>
</protein>
<evidence type="ECO:0000313" key="6">
    <source>
        <dbReference type="Proteomes" id="UP000278143"/>
    </source>
</evidence>
<dbReference type="GO" id="GO:0085020">
    <property type="term" value="P:protein K6-linked ubiquitination"/>
    <property type="evidence" value="ECO:0007669"/>
    <property type="project" value="TreeGrafter"/>
</dbReference>
<gene>
    <name evidence="5" type="ORF">SYNPS1DRAFT_31464</name>
</gene>
<evidence type="ECO:0000256" key="3">
    <source>
        <dbReference type="PROSITE-ProRule" id="PRU00023"/>
    </source>
</evidence>
<organism evidence="5 6">
    <name type="scientific">Syncephalis pseudoplumigaleata</name>
    <dbReference type="NCBI Taxonomy" id="1712513"/>
    <lineage>
        <taxon>Eukaryota</taxon>
        <taxon>Fungi</taxon>
        <taxon>Fungi incertae sedis</taxon>
        <taxon>Zoopagomycota</taxon>
        <taxon>Zoopagomycotina</taxon>
        <taxon>Zoopagomycetes</taxon>
        <taxon>Zoopagales</taxon>
        <taxon>Piptocephalidaceae</taxon>
        <taxon>Syncephalis</taxon>
    </lineage>
</organism>
<feature type="region of interest" description="Disordered" evidence="4">
    <location>
        <begin position="155"/>
        <end position="174"/>
    </location>
</feature>
<keyword evidence="2 3" id="KW-0040">ANK repeat</keyword>
<evidence type="ECO:0000256" key="2">
    <source>
        <dbReference type="ARBA" id="ARBA00023043"/>
    </source>
</evidence>
<dbReference type="AlphaFoldDB" id="A0A4P9YSW2"/>
<dbReference type="InterPro" id="IPR036770">
    <property type="entry name" value="Ankyrin_rpt-contain_sf"/>
</dbReference>
<dbReference type="OrthoDB" id="19174at2759"/>
<dbReference type="Gene3D" id="1.25.40.20">
    <property type="entry name" value="Ankyrin repeat-containing domain"/>
    <property type="match status" value="1"/>
</dbReference>
<proteinExistence type="predicted"/>
<feature type="repeat" description="ANK" evidence="3">
    <location>
        <begin position="38"/>
        <end position="70"/>
    </location>
</feature>
<dbReference type="PANTHER" id="PTHR24171">
    <property type="entry name" value="ANKYRIN REPEAT DOMAIN-CONTAINING PROTEIN 39-RELATED"/>
    <property type="match status" value="1"/>
</dbReference>
<evidence type="ECO:0000256" key="4">
    <source>
        <dbReference type="SAM" id="MobiDB-lite"/>
    </source>
</evidence>
<dbReference type="PANTHER" id="PTHR24171:SF8">
    <property type="entry name" value="BRCA1-ASSOCIATED RING DOMAIN PROTEIN 1"/>
    <property type="match status" value="1"/>
</dbReference>
<evidence type="ECO:0000313" key="5">
    <source>
        <dbReference type="EMBL" id="RKP22864.1"/>
    </source>
</evidence>
<dbReference type="GO" id="GO:0004842">
    <property type="term" value="F:ubiquitin-protein transferase activity"/>
    <property type="evidence" value="ECO:0007669"/>
    <property type="project" value="TreeGrafter"/>
</dbReference>
<dbReference type="InterPro" id="IPR002110">
    <property type="entry name" value="Ankyrin_rpt"/>
</dbReference>
<dbReference type="Pfam" id="PF12796">
    <property type="entry name" value="Ank_2"/>
    <property type="match status" value="1"/>
</dbReference>
<accession>A0A4P9YSW2</accession>
<reference evidence="6" key="1">
    <citation type="journal article" date="2018" name="Nat. Microbiol.">
        <title>Leveraging single-cell genomics to expand the fungal tree of life.</title>
        <authorList>
            <person name="Ahrendt S.R."/>
            <person name="Quandt C.A."/>
            <person name="Ciobanu D."/>
            <person name="Clum A."/>
            <person name="Salamov A."/>
            <person name="Andreopoulos B."/>
            <person name="Cheng J.F."/>
            <person name="Woyke T."/>
            <person name="Pelin A."/>
            <person name="Henrissat B."/>
            <person name="Reynolds N.K."/>
            <person name="Benny G.L."/>
            <person name="Smith M.E."/>
            <person name="James T.Y."/>
            <person name="Grigoriev I.V."/>
        </authorList>
    </citation>
    <scope>NUCLEOTIDE SEQUENCE [LARGE SCALE GENOMIC DNA]</scope>
    <source>
        <strain evidence="6">Benny S71-1</strain>
    </source>
</reference>
<dbReference type="PROSITE" id="PS50088">
    <property type="entry name" value="ANK_REPEAT"/>
    <property type="match status" value="1"/>
</dbReference>
<dbReference type="Proteomes" id="UP000278143">
    <property type="component" value="Unassembled WGS sequence"/>
</dbReference>
<evidence type="ECO:0000256" key="1">
    <source>
        <dbReference type="ARBA" id="ARBA00022737"/>
    </source>
</evidence>
<dbReference type="SMART" id="SM00248">
    <property type="entry name" value="ANK"/>
    <property type="match status" value="3"/>
</dbReference>
<dbReference type="PROSITE" id="PS50297">
    <property type="entry name" value="ANK_REP_REGION"/>
    <property type="match status" value="1"/>
</dbReference>
<dbReference type="EMBL" id="KZ991565">
    <property type="protein sequence ID" value="RKP22864.1"/>
    <property type="molecule type" value="Genomic_DNA"/>
</dbReference>
<dbReference type="SUPFAM" id="SSF48403">
    <property type="entry name" value="Ankyrin repeat"/>
    <property type="match status" value="1"/>
</dbReference>